<feature type="region of interest" description="Disordered" evidence="6">
    <location>
        <begin position="397"/>
        <end position="454"/>
    </location>
</feature>
<dbReference type="PANTHER" id="PTHR30349">
    <property type="entry name" value="PHAGE INTEGRASE-RELATED"/>
    <property type="match status" value="1"/>
</dbReference>
<evidence type="ECO:0000256" key="6">
    <source>
        <dbReference type="SAM" id="MobiDB-lite"/>
    </source>
</evidence>
<dbReference type="Gene3D" id="1.10.443.10">
    <property type="entry name" value="Intergrase catalytic core"/>
    <property type="match status" value="1"/>
</dbReference>
<dbReference type="SUPFAM" id="SSF56349">
    <property type="entry name" value="DNA breaking-rejoining enzymes"/>
    <property type="match status" value="1"/>
</dbReference>
<evidence type="ECO:0000256" key="4">
    <source>
        <dbReference type="ARBA" id="ARBA00023172"/>
    </source>
</evidence>
<dbReference type="GO" id="GO:0015074">
    <property type="term" value="P:DNA integration"/>
    <property type="evidence" value="ECO:0007669"/>
    <property type="project" value="UniProtKB-KW"/>
</dbReference>
<dbReference type="InterPro" id="IPR010998">
    <property type="entry name" value="Integrase_recombinase_N"/>
</dbReference>
<evidence type="ECO:0000256" key="2">
    <source>
        <dbReference type="ARBA" id="ARBA00022908"/>
    </source>
</evidence>
<proteinExistence type="inferred from homology"/>
<comment type="caution">
    <text evidence="9">The sequence shown here is derived from an EMBL/GenBank/DDBJ whole genome shotgun (WGS) entry which is preliminary data.</text>
</comment>
<gene>
    <name evidence="9" type="ORF">RESH_05949</name>
</gene>
<feature type="compositionally biased region" description="Basic and acidic residues" evidence="6">
    <location>
        <begin position="416"/>
        <end position="431"/>
    </location>
</feature>
<dbReference type="GO" id="GO:0006310">
    <property type="term" value="P:DNA recombination"/>
    <property type="evidence" value="ECO:0007669"/>
    <property type="project" value="UniProtKB-KW"/>
</dbReference>
<dbReference type="Pfam" id="PF00589">
    <property type="entry name" value="Phage_integrase"/>
    <property type="match status" value="1"/>
</dbReference>
<keyword evidence="2" id="KW-0229">DNA integration</keyword>
<dbReference type="InterPro" id="IPR050090">
    <property type="entry name" value="Tyrosine_recombinase_XerCD"/>
</dbReference>
<dbReference type="InterPro" id="IPR011010">
    <property type="entry name" value="DNA_brk_join_enz"/>
</dbReference>
<dbReference type="AlphaFoldDB" id="M5RW81"/>
<dbReference type="EMBL" id="ANOF01000196">
    <property type="protein sequence ID" value="EMI23446.1"/>
    <property type="molecule type" value="Genomic_DNA"/>
</dbReference>
<dbReference type="InterPro" id="IPR002104">
    <property type="entry name" value="Integrase_catalytic"/>
</dbReference>
<dbReference type="PANTHER" id="PTHR30349:SF64">
    <property type="entry name" value="PROPHAGE INTEGRASE INTD-RELATED"/>
    <property type="match status" value="1"/>
</dbReference>
<dbReference type="STRING" id="1263868.RESH_05949"/>
<evidence type="ECO:0000313" key="10">
    <source>
        <dbReference type="Proteomes" id="UP000011996"/>
    </source>
</evidence>
<dbReference type="CDD" id="cd00397">
    <property type="entry name" value="DNA_BRE_C"/>
    <property type="match status" value="1"/>
</dbReference>
<evidence type="ECO:0000256" key="3">
    <source>
        <dbReference type="ARBA" id="ARBA00023125"/>
    </source>
</evidence>
<organism evidence="9 10">
    <name type="scientific">Rhodopirellula europaea SH398</name>
    <dbReference type="NCBI Taxonomy" id="1263868"/>
    <lineage>
        <taxon>Bacteria</taxon>
        <taxon>Pseudomonadati</taxon>
        <taxon>Planctomycetota</taxon>
        <taxon>Planctomycetia</taxon>
        <taxon>Pirellulales</taxon>
        <taxon>Pirellulaceae</taxon>
        <taxon>Rhodopirellula</taxon>
    </lineage>
</organism>
<dbReference type="GO" id="GO:0003677">
    <property type="term" value="F:DNA binding"/>
    <property type="evidence" value="ECO:0007669"/>
    <property type="project" value="UniProtKB-UniRule"/>
</dbReference>
<evidence type="ECO:0000259" key="8">
    <source>
        <dbReference type="PROSITE" id="PS51900"/>
    </source>
</evidence>
<comment type="similarity">
    <text evidence="1">Belongs to the 'phage' integrase family.</text>
</comment>
<feature type="domain" description="Core-binding (CB)" evidence="8">
    <location>
        <begin position="81"/>
        <end position="171"/>
    </location>
</feature>
<dbReference type="InterPro" id="IPR025269">
    <property type="entry name" value="SAM-like_dom"/>
</dbReference>
<dbReference type="PROSITE" id="PS51898">
    <property type="entry name" value="TYR_RECOMBINASE"/>
    <property type="match status" value="1"/>
</dbReference>
<evidence type="ECO:0000259" key="7">
    <source>
        <dbReference type="PROSITE" id="PS51898"/>
    </source>
</evidence>
<dbReference type="PROSITE" id="PS51900">
    <property type="entry name" value="CB"/>
    <property type="match status" value="1"/>
</dbReference>
<keyword evidence="4" id="KW-0233">DNA recombination</keyword>
<feature type="domain" description="Tyr recombinase" evidence="7">
    <location>
        <begin position="193"/>
        <end position="378"/>
    </location>
</feature>
<accession>M5RW81</accession>
<dbReference type="InterPro" id="IPR044068">
    <property type="entry name" value="CB"/>
</dbReference>
<sequence length="454" mass="50597">MDIWRIRWTVDRKRKTITWKGSEDEAETARVHVAHLLDCDKRKQPPHRSTMDWLSELSDSDHSKLVGIGGTVAREQAAPAVTLRVLYDSFLASKSSMKDSTKATYRQAWTVLSKRFGESRAIETITTADARAFRDWLATEGNERDNDREDLDVNTVRRRVGICRQIFKHGIDSKWITDNPFKGIAAAVHANPERFHYVRPDDFKRMIDFAPDATMRAVIALNRLIGCRVPTEIKSLKWSDVDLSEDNGHLRIKAPKTEHHRNRGLRTAPVLPALRPYLEDLQTLAQPGIETPLSAPLFPRFAETSDSAIRSAVLKILGRAGIEPWPNLFSNGRKSAITDLLAAGHNVADVAAWVGNSPAVIWEYYAMATEESRRRAAAVCTGGIVGTVVHGDSCVPIGVPNQEGGPSCPEPSSPENTDKKKPAESPRHRENAGGWAMRDSNPRHSRCKRDALAN</sequence>
<name>M5RW81_9BACT</name>
<keyword evidence="3 5" id="KW-0238">DNA-binding</keyword>
<protein>
    <submittedName>
        <fullName evidence="9">Site-specific recombinase</fullName>
    </submittedName>
</protein>
<reference evidence="9 10" key="1">
    <citation type="journal article" date="2013" name="Mar. Genomics">
        <title>Expression of sulfatases in Rhodopirellula baltica and the diversity of sulfatases in the genus Rhodopirellula.</title>
        <authorList>
            <person name="Wegner C.E."/>
            <person name="Richter-Heitmann T."/>
            <person name="Klindworth A."/>
            <person name="Klockow C."/>
            <person name="Richter M."/>
            <person name="Achstetter T."/>
            <person name="Glockner F.O."/>
            <person name="Harder J."/>
        </authorList>
    </citation>
    <scope>NUCLEOTIDE SEQUENCE [LARGE SCALE GENOMIC DNA]</scope>
    <source>
        <strain evidence="9 10">SH398</strain>
    </source>
</reference>
<dbReference type="Gene3D" id="1.10.150.130">
    <property type="match status" value="1"/>
</dbReference>
<evidence type="ECO:0000313" key="9">
    <source>
        <dbReference type="EMBL" id="EMI23446.1"/>
    </source>
</evidence>
<evidence type="ECO:0000256" key="1">
    <source>
        <dbReference type="ARBA" id="ARBA00008857"/>
    </source>
</evidence>
<dbReference type="InterPro" id="IPR013762">
    <property type="entry name" value="Integrase-like_cat_sf"/>
</dbReference>
<dbReference type="Pfam" id="PF13102">
    <property type="entry name" value="Phage_int_SAM_5"/>
    <property type="match status" value="1"/>
</dbReference>
<evidence type="ECO:0000256" key="5">
    <source>
        <dbReference type="PROSITE-ProRule" id="PRU01248"/>
    </source>
</evidence>
<dbReference type="Proteomes" id="UP000011996">
    <property type="component" value="Unassembled WGS sequence"/>
</dbReference>